<feature type="compositionally biased region" description="Basic and acidic residues" evidence="5">
    <location>
        <begin position="1"/>
        <end position="19"/>
    </location>
</feature>
<evidence type="ECO:0000256" key="4">
    <source>
        <dbReference type="ARBA" id="ARBA00023136"/>
    </source>
</evidence>
<evidence type="ECO:0000256" key="3">
    <source>
        <dbReference type="ARBA" id="ARBA00022989"/>
    </source>
</evidence>
<gene>
    <name evidence="8" type="ORF">E6K78_10695</name>
</gene>
<feature type="transmembrane region" description="Helical" evidence="6">
    <location>
        <begin position="579"/>
        <end position="598"/>
    </location>
</feature>
<sequence length="940" mass="100524">MSQGAEHAERAAEHREASPGERIQAGELDERVSGRRGGAERGGEDDPIEGSRSPRPRARGEVHRGGGHGGAQPGGALRRPPYAEPGIGRGHGGGRRGCHVDQDRTAQGILPRQRSEARERACDPPARPFARQRRELRHEPNGCQRQRSGDQQRDLGHLELLCRSAEEERGDHREQREENGLDGRASRNGWSGHDRSARETTSGLTGRTAAAGRNRVVAQTRYHVPSDTVPQEAPMLLWARAAIVSSILLFVPYMLEQFDHPKAVAVRVLGGGALAAAAAALGRRRNGQAPRWVPLDGALLAWLVVEVAATIASRAPHLSVWGDYEQHEGLLTSVGVFGIYAAARLGTRSPADAERTLRWLVGAAAVSGAYALLVQASGLDQLVWTRTALYSEGRFVRPFGTMGHPNLLGVTTAASLAIAVSMTVLARRGRPWWVGAAILLGVVTGVTLSRGAWLGGAAGVLVARWATVRADAEPGRNRRLLAMIGLASLLAAVVVATVPIFRNRFFELLTPTSGPSRSRLEIWKTALAMWRAHPWLGVGPDAFMLLFERYQTAAFWRLEWATIHFHAHSIYLHTLATRGLAGLAVSLAAAVALGHGLWAGWRRGLPVRAAVAPILAALTAVAVAGAFGVLGNAGAAEVAALLGTAAALAATPVTVATDVATVESATEERRPARVRRPRSRRRVTGSPVTPTRWGTPGWIGAAVALLAMIPQLGGLLGSRAAAYGRDFVSSVSVDGGTAQRMLDRAVRLDPGNDYIWKIRANTYLTLVAGADRPGATPPPAAVIRSLLGQAERSARRAAALMPLRASNQAVLGNTWLARARHGEPERIAEGVAAYRRCWELGPYSALTLDQFSYQMSALGRPDLAIGPARRAAALYPDEGLTESILGGVSMRLGDTTTAIRAFHRALAGNWRSALVDRELVEQTLSQMEAARVHGPDLTPR</sequence>
<dbReference type="EMBL" id="VBOY01000111">
    <property type="protein sequence ID" value="TMQ63330.1"/>
    <property type="molecule type" value="Genomic_DNA"/>
</dbReference>
<feature type="transmembrane region" description="Helical" evidence="6">
    <location>
        <begin position="610"/>
        <end position="631"/>
    </location>
</feature>
<protein>
    <submittedName>
        <fullName evidence="8">O-antigen ligase family protein</fullName>
    </submittedName>
</protein>
<feature type="transmembrane region" description="Helical" evidence="6">
    <location>
        <begin position="261"/>
        <end position="281"/>
    </location>
</feature>
<evidence type="ECO:0000259" key="7">
    <source>
        <dbReference type="Pfam" id="PF04932"/>
    </source>
</evidence>
<comment type="subcellular location">
    <subcellularLocation>
        <location evidence="1">Membrane</location>
        <topology evidence="1">Multi-pass membrane protein</topology>
    </subcellularLocation>
</comment>
<keyword evidence="8" id="KW-0436">Ligase</keyword>
<dbReference type="InterPro" id="IPR011990">
    <property type="entry name" value="TPR-like_helical_dom_sf"/>
</dbReference>
<evidence type="ECO:0000313" key="8">
    <source>
        <dbReference type="EMBL" id="TMQ63330.1"/>
    </source>
</evidence>
<feature type="region of interest" description="Disordered" evidence="5">
    <location>
        <begin position="1"/>
        <end position="212"/>
    </location>
</feature>
<dbReference type="GO" id="GO:0016020">
    <property type="term" value="C:membrane"/>
    <property type="evidence" value="ECO:0007669"/>
    <property type="project" value="UniProtKB-SubCell"/>
</dbReference>
<feature type="transmembrane region" description="Helical" evidence="6">
    <location>
        <begin position="697"/>
        <end position="717"/>
    </location>
</feature>
<dbReference type="PANTHER" id="PTHR37422">
    <property type="entry name" value="TEICHURONIC ACID BIOSYNTHESIS PROTEIN TUAE"/>
    <property type="match status" value="1"/>
</dbReference>
<keyword evidence="4 6" id="KW-0472">Membrane</keyword>
<organism evidence="8 9">
    <name type="scientific">Eiseniibacteriota bacterium</name>
    <dbReference type="NCBI Taxonomy" id="2212470"/>
    <lineage>
        <taxon>Bacteria</taxon>
        <taxon>Candidatus Eiseniibacteriota</taxon>
    </lineage>
</organism>
<feature type="transmembrane region" description="Helical" evidence="6">
    <location>
        <begin position="357"/>
        <end position="376"/>
    </location>
</feature>
<feature type="region of interest" description="Disordered" evidence="5">
    <location>
        <begin position="666"/>
        <end position="689"/>
    </location>
</feature>
<dbReference type="Pfam" id="PF04932">
    <property type="entry name" value="Wzy_C"/>
    <property type="match status" value="1"/>
</dbReference>
<dbReference type="Gene3D" id="1.25.40.10">
    <property type="entry name" value="Tetratricopeptide repeat domain"/>
    <property type="match status" value="1"/>
</dbReference>
<feature type="compositionally biased region" description="Basic and acidic residues" evidence="5">
    <location>
        <begin position="147"/>
        <end position="157"/>
    </location>
</feature>
<evidence type="ECO:0000256" key="1">
    <source>
        <dbReference type="ARBA" id="ARBA00004141"/>
    </source>
</evidence>
<keyword evidence="3 6" id="KW-1133">Transmembrane helix</keyword>
<comment type="caution">
    <text evidence="8">The sequence shown here is derived from an EMBL/GenBank/DDBJ whole genome shotgun (WGS) entry which is preliminary data.</text>
</comment>
<proteinExistence type="predicted"/>
<dbReference type="Proteomes" id="UP000316609">
    <property type="component" value="Unassembled WGS sequence"/>
</dbReference>
<feature type="transmembrane region" description="Helical" evidence="6">
    <location>
        <begin position="433"/>
        <end position="460"/>
    </location>
</feature>
<feature type="transmembrane region" description="Helical" evidence="6">
    <location>
        <begin position="480"/>
        <end position="501"/>
    </location>
</feature>
<keyword evidence="2 6" id="KW-0812">Transmembrane</keyword>
<feature type="domain" description="O-antigen ligase-related" evidence="7">
    <location>
        <begin position="436"/>
        <end position="585"/>
    </location>
</feature>
<accession>A0A538TI88</accession>
<feature type="compositionally biased region" description="Basic and acidic residues" evidence="5">
    <location>
        <begin position="164"/>
        <end position="185"/>
    </location>
</feature>
<dbReference type="GO" id="GO:0016874">
    <property type="term" value="F:ligase activity"/>
    <property type="evidence" value="ECO:0007669"/>
    <property type="project" value="UniProtKB-KW"/>
</dbReference>
<feature type="compositionally biased region" description="Basic and acidic residues" evidence="5">
    <location>
        <begin position="28"/>
        <end position="44"/>
    </location>
</feature>
<evidence type="ECO:0000256" key="2">
    <source>
        <dbReference type="ARBA" id="ARBA00022692"/>
    </source>
</evidence>
<feature type="transmembrane region" description="Helical" evidence="6">
    <location>
        <begin position="407"/>
        <end position="426"/>
    </location>
</feature>
<reference evidence="8 9" key="1">
    <citation type="journal article" date="2019" name="Nat. Microbiol.">
        <title>Mediterranean grassland soil C-N compound turnover is dependent on rainfall and depth, and is mediated by genomically divergent microorganisms.</title>
        <authorList>
            <person name="Diamond S."/>
            <person name="Andeer P.F."/>
            <person name="Li Z."/>
            <person name="Crits-Christoph A."/>
            <person name="Burstein D."/>
            <person name="Anantharaman K."/>
            <person name="Lane K.R."/>
            <person name="Thomas B.C."/>
            <person name="Pan C."/>
            <person name="Northen T.R."/>
            <person name="Banfield J.F."/>
        </authorList>
    </citation>
    <scope>NUCLEOTIDE SEQUENCE [LARGE SCALE GENOMIC DNA]</scope>
    <source>
        <strain evidence="8">WS_8</strain>
    </source>
</reference>
<evidence type="ECO:0000256" key="6">
    <source>
        <dbReference type="SAM" id="Phobius"/>
    </source>
</evidence>
<dbReference type="AlphaFoldDB" id="A0A538TI88"/>
<dbReference type="PANTHER" id="PTHR37422:SF13">
    <property type="entry name" value="LIPOPOLYSACCHARIDE BIOSYNTHESIS PROTEIN PA4999-RELATED"/>
    <property type="match status" value="1"/>
</dbReference>
<dbReference type="InterPro" id="IPR007016">
    <property type="entry name" value="O-antigen_ligase-rel_domated"/>
</dbReference>
<name>A0A538TI88_UNCEI</name>
<evidence type="ECO:0000313" key="9">
    <source>
        <dbReference type="Proteomes" id="UP000316609"/>
    </source>
</evidence>
<feature type="transmembrane region" description="Helical" evidence="6">
    <location>
        <begin position="638"/>
        <end position="657"/>
    </location>
</feature>
<feature type="compositionally biased region" description="Basic and acidic residues" evidence="5">
    <location>
        <begin position="113"/>
        <end position="122"/>
    </location>
</feature>
<dbReference type="SUPFAM" id="SSF48452">
    <property type="entry name" value="TPR-like"/>
    <property type="match status" value="1"/>
</dbReference>
<evidence type="ECO:0000256" key="5">
    <source>
        <dbReference type="SAM" id="MobiDB-lite"/>
    </source>
</evidence>
<feature type="transmembrane region" description="Helical" evidence="6">
    <location>
        <begin position="237"/>
        <end position="255"/>
    </location>
</feature>
<dbReference type="InterPro" id="IPR051533">
    <property type="entry name" value="WaaL-like"/>
</dbReference>
<feature type="compositionally biased region" description="Basic residues" evidence="5">
    <location>
        <begin position="672"/>
        <end position="683"/>
    </location>
</feature>